<proteinExistence type="predicted"/>
<organism evidence="2 3">
    <name type="scientific">Lutispora saccharofermentans</name>
    <dbReference type="NCBI Taxonomy" id="3024236"/>
    <lineage>
        <taxon>Bacteria</taxon>
        <taxon>Bacillati</taxon>
        <taxon>Bacillota</taxon>
        <taxon>Clostridia</taxon>
        <taxon>Lutisporales</taxon>
        <taxon>Lutisporaceae</taxon>
        <taxon>Lutispora</taxon>
    </lineage>
</organism>
<feature type="chain" id="PRO_5046349440" evidence="1">
    <location>
        <begin position="22"/>
        <end position="371"/>
    </location>
</feature>
<protein>
    <submittedName>
        <fullName evidence="2">DUF4932 domain-containing protein</fullName>
    </submittedName>
</protein>
<gene>
    <name evidence="2" type="ORF">LJD61_04595</name>
</gene>
<evidence type="ECO:0000313" key="2">
    <source>
        <dbReference type="EMBL" id="MCQ1528825.1"/>
    </source>
</evidence>
<accession>A0ABT1NC37</accession>
<feature type="signal peptide" evidence="1">
    <location>
        <begin position="1"/>
        <end position="21"/>
    </location>
</feature>
<dbReference type="RefSeq" id="WP_255226340.1">
    <property type="nucleotide sequence ID" value="NZ_JAJEKE010000002.1"/>
</dbReference>
<comment type="caution">
    <text evidence="2">The sequence shown here is derived from an EMBL/GenBank/DDBJ whole genome shotgun (WGS) entry which is preliminary data.</text>
</comment>
<name>A0ABT1NC37_9FIRM</name>
<keyword evidence="3" id="KW-1185">Reference proteome</keyword>
<dbReference type="Proteomes" id="UP001651880">
    <property type="component" value="Unassembled WGS sequence"/>
</dbReference>
<evidence type="ECO:0000256" key="1">
    <source>
        <dbReference type="SAM" id="SignalP"/>
    </source>
</evidence>
<reference evidence="2 3" key="1">
    <citation type="submission" date="2021-10" db="EMBL/GenBank/DDBJ databases">
        <title>Lutispora strain m25 sp. nov., a thermophilic, non-spore-forming bacterium isolated from a lab-scale methanogenic bioreactor digesting anaerobic sludge.</title>
        <authorList>
            <person name="El Houari A."/>
            <person name="Mcdonald J."/>
        </authorList>
    </citation>
    <scope>NUCLEOTIDE SEQUENCE [LARGE SCALE GENOMIC DNA]</scope>
    <source>
        <strain evidence="3">m25</strain>
    </source>
</reference>
<sequence length="371" mass="43486">MKKMIIAICCFTLLFSGSIQAGGEPQLPKPITVTRNGLIMSVRPELELLTIVQYMGKDNMNIRYGLISRFYTNYKKDIDDHFRKYDNHPAVQYYENAAFSAIDEPPAMILFMRPDFTVDEEAYRSYIKQFDSNDFYFDEIEKLQEFFDLLKDFYLASDFESFFKKHIDYYQTILNNTLAILPEENLLGYMEEFYGQKFDEYNVVLVTLFHTGGFGPSIAKGEQRFIYSLLGPNDVADRIPVFWDCDYFTELEAHEFGHSFIPISGEEHFAEWIEKSKHLLEPISEEMAGLAYSDWDTVLEELILRACVVEMMKYYNPERAEQLLAEERENGFIYIDTVCKSINKYLADRAVYKNFNTFIPLIIEDLIVTYP</sequence>
<dbReference type="EMBL" id="JAJEKE010000002">
    <property type="protein sequence ID" value="MCQ1528825.1"/>
    <property type="molecule type" value="Genomic_DNA"/>
</dbReference>
<keyword evidence="1" id="KW-0732">Signal</keyword>
<dbReference type="Pfam" id="PF16286">
    <property type="entry name" value="DUF4932"/>
    <property type="match status" value="1"/>
</dbReference>
<dbReference type="InterPro" id="IPR032560">
    <property type="entry name" value="DUF4932"/>
</dbReference>
<evidence type="ECO:0000313" key="3">
    <source>
        <dbReference type="Proteomes" id="UP001651880"/>
    </source>
</evidence>